<dbReference type="EMBL" id="JAAQOM010000038">
    <property type="protein sequence ID" value="NIA57999.1"/>
    <property type="molecule type" value="Genomic_DNA"/>
</dbReference>
<evidence type="ECO:0000259" key="1">
    <source>
        <dbReference type="Pfam" id="PF17171"/>
    </source>
</evidence>
<name>A0ABX0PNM5_9BURK</name>
<dbReference type="SUPFAM" id="SSF52833">
    <property type="entry name" value="Thioredoxin-like"/>
    <property type="match status" value="1"/>
</dbReference>
<dbReference type="CDD" id="cd03193">
    <property type="entry name" value="GST_C_Metaxin"/>
    <property type="match status" value="1"/>
</dbReference>
<keyword evidence="4" id="KW-1185">Reference proteome</keyword>
<feature type="domain" description="Metaxin glutathione S-transferase" evidence="1">
    <location>
        <begin position="180"/>
        <end position="238"/>
    </location>
</feature>
<dbReference type="SUPFAM" id="SSF47616">
    <property type="entry name" value="GST C-terminal domain-like"/>
    <property type="match status" value="1"/>
</dbReference>
<dbReference type="InterPro" id="IPR033468">
    <property type="entry name" value="Metaxin_GST"/>
</dbReference>
<dbReference type="Proteomes" id="UP000716322">
    <property type="component" value="Unassembled WGS sequence"/>
</dbReference>
<dbReference type="Gene3D" id="1.20.1050.10">
    <property type="match status" value="2"/>
</dbReference>
<evidence type="ECO:0000259" key="2">
    <source>
        <dbReference type="Pfam" id="PF17172"/>
    </source>
</evidence>
<dbReference type="InterPro" id="IPR036282">
    <property type="entry name" value="Glutathione-S-Trfase_C_sf"/>
</dbReference>
<sequence>MTLYKYGCPAGVDTPDISPFVVKLETWLRMSGIPYETRTGTRHDMPKGKLPAVRIDGQLMADSSSIIGHLQQSDPRALRDTHLDPLQRAQAEAIKALVESQLYFVGVYQRWCVDDAFARYQPLLLDYAKRSAPAWQRPLVPMIAPAILPLIRRRMMRQAWQQGIARHHEDEVLAIGRNGVQALTTLLGRQDYLFGDKPSTVDASAFGQLHALVRHPFPGPLQDFARAQPELMAYHDRIWQRYWSDFGRA</sequence>
<reference evidence="3 4" key="1">
    <citation type="submission" date="2020-03" db="EMBL/GenBank/DDBJ databases">
        <title>Genome sequence of strain Massilia sp. TW-1.</title>
        <authorList>
            <person name="Chaudhary D.K."/>
        </authorList>
    </citation>
    <scope>NUCLEOTIDE SEQUENCE [LARGE SCALE GENOMIC DNA]</scope>
    <source>
        <strain evidence="3 4">TW-1</strain>
    </source>
</reference>
<proteinExistence type="predicted"/>
<organism evidence="3 4">
    <name type="scientific">Telluria antibiotica</name>
    <dbReference type="NCBI Taxonomy" id="2717319"/>
    <lineage>
        <taxon>Bacteria</taxon>
        <taxon>Pseudomonadati</taxon>
        <taxon>Pseudomonadota</taxon>
        <taxon>Betaproteobacteria</taxon>
        <taxon>Burkholderiales</taxon>
        <taxon>Oxalobacteraceae</taxon>
        <taxon>Telluria group</taxon>
        <taxon>Telluria</taxon>
    </lineage>
</organism>
<evidence type="ECO:0000313" key="4">
    <source>
        <dbReference type="Proteomes" id="UP000716322"/>
    </source>
</evidence>
<dbReference type="InterPro" id="IPR040079">
    <property type="entry name" value="Glutathione_S-Trfase"/>
</dbReference>
<feature type="domain" description="Thioredoxin-like fold" evidence="2">
    <location>
        <begin position="19"/>
        <end position="115"/>
    </location>
</feature>
<dbReference type="InterPro" id="IPR036249">
    <property type="entry name" value="Thioredoxin-like_sf"/>
</dbReference>
<dbReference type="PANTHER" id="PTHR12289:SF41">
    <property type="entry name" value="FAILED AXON CONNECTIONS-RELATED"/>
    <property type="match status" value="1"/>
</dbReference>
<protein>
    <submittedName>
        <fullName evidence="3">Glutathione S-transferase family protein</fullName>
    </submittedName>
</protein>
<dbReference type="Pfam" id="PF17172">
    <property type="entry name" value="GST_N_4"/>
    <property type="match status" value="1"/>
</dbReference>
<dbReference type="InterPro" id="IPR050931">
    <property type="entry name" value="Mito_Protein_Transport_Metaxin"/>
</dbReference>
<gene>
    <name evidence="3" type="ORF">HAV22_30700</name>
</gene>
<dbReference type="SFLD" id="SFLDG01180">
    <property type="entry name" value="SUF1"/>
    <property type="match status" value="1"/>
</dbReference>
<dbReference type="InterPro" id="IPR012336">
    <property type="entry name" value="Thioredoxin-like_fold"/>
</dbReference>
<evidence type="ECO:0000313" key="3">
    <source>
        <dbReference type="EMBL" id="NIA57999.1"/>
    </source>
</evidence>
<comment type="caution">
    <text evidence="3">The sequence shown here is derived from an EMBL/GenBank/DDBJ whole genome shotgun (WGS) entry which is preliminary data.</text>
</comment>
<accession>A0ABX0PNM5</accession>
<dbReference type="Gene3D" id="3.40.30.10">
    <property type="entry name" value="Glutaredoxin"/>
    <property type="match status" value="1"/>
</dbReference>
<dbReference type="SFLD" id="SFLDG01200">
    <property type="entry name" value="SUF1.1"/>
    <property type="match status" value="1"/>
</dbReference>
<dbReference type="Pfam" id="PF17171">
    <property type="entry name" value="GST_C_6"/>
    <property type="match status" value="1"/>
</dbReference>
<dbReference type="PANTHER" id="PTHR12289">
    <property type="entry name" value="METAXIN RELATED"/>
    <property type="match status" value="1"/>
</dbReference>
<dbReference type="InterPro" id="IPR026928">
    <property type="entry name" value="FAX/IsoI-like"/>
</dbReference>
<dbReference type="SFLD" id="SFLDS00019">
    <property type="entry name" value="Glutathione_Transferase_(cytos"/>
    <property type="match status" value="1"/>
</dbReference>